<evidence type="ECO:0000313" key="1">
    <source>
        <dbReference type="EMBL" id="ORX92460.1"/>
    </source>
</evidence>
<dbReference type="OrthoDB" id="3860121at2759"/>
<feature type="non-terminal residue" evidence="1">
    <location>
        <position position="139"/>
    </location>
</feature>
<comment type="caution">
    <text evidence="1">The sequence shown here is derived from an EMBL/GenBank/DDBJ whole genome shotgun (WGS) entry which is preliminary data.</text>
</comment>
<dbReference type="Proteomes" id="UP000193144">
    <property type="component" value="Unassembled WGS sequence"/>
</dbReference>
<protein>
    <submittedName>
        <fullName evidence="1">Uncharacterized protein</fullName>
    </submittedName>
</protein>
<dbReference type="AlphaFoldDB" id="A0A1Y1Y387"/>
<reference evidence="1 2" key="1">
    <citation type="submission" date="2016-07" db="EMBL/GenBank/DDBJ databases">
        <title>Pervasive Adenine N6-methylation of Active Genes in Fungi.</title>
        <authorList>
            <consortium name="DOE Joint Genome Institute"/>
            <person name="Mondo S.J."/>
            <person name="Dannebaum R.O."/>
            <person name="Kuo R.C."/>
            <person name="Labutti K."/>
            <person name="Haridas S."/>
            <person name="Kuo A."/>
            <person name="Salamov A."/>
            <person name="Ahrendt S.R."/>
            <person name="Lipzen A."/>
            <person name="Sullivan W."/>
            <person name="Andreopoulos W.B."/>
            <person name="Clum A."/>
            <person name="Lindquist E."/>
            <person name="Daum C."/>
            <person name="Ramamoorthy G.K."/>
            <person name="Gryganskyi A."/>
            <person name="Culley D."/>
            <person name="Magnuson J.K."/>
            <person name="James T.Y."/>
            <person name="O'Malley M.A."/>
            <person name="Stajich J.E."/>
            <person name="Spatafora J.W."/>
            <person name="Visel A."/>
            <person name="Grigoriev I.V."/>
        </authorList>
    </citation>
    <scope>NUCLEOTIDE SEQUENCE [LARGE SCALE GENOMIC DNA]</scope>
    <source>
        <strain evidence="1 2">CBS 115471</strain>
    </source>
</reference>
<feature type="non-terminal residue" evidence="1">
    <location>
        <position position="1"/>
    </location>
</feature>
<proteinExistence type="predicted"/>
<keyword evidence="2" id="KW-1185">Reference proteome</keyword>
<sequence length="139" mass="15409">AKQWEQFVGVANSGAELRKPCLAPLTKAIAHWGRSVVTHYGCPFAGEKYCKVLGTAASRNPSWSEAFIELNQLILRRINLPGRRSQQPSANPVHLIDLQDLKAWQDQTEFVKNGTPLVYHAVSSSDIPDSHTIDVYGLL</sequence>
<gene>
    <name evidence="1" type="ORF">BCR34DRAFT_526814</name>
</gene>
<evidence type="ECO:0000313" key="2">
    <source>
        <dbReference type="Proteomes" id="UP000193144"/>
    </source>
</evidence>
<organism evidence="1 2">
    <name type="scientific">Clohesyomyces aquaticus</name>
    <dbReference type="NCBI Taxonomy" id="1231657"/>
    <lineage>
        <taxon>Eukaryota</taxon>
        <taxon>Fungi</taxon>
        <taxon>Dikarya</taxon>
        <taxon>Ascomycota</taxon>
        <taxon>Pezizomycotina</taxon>
        <taxon>Dothideomycetes</taxon>
        <taxon>Pleosporomycetidae</taxon>
        <taxon>Pleosporales</taxon>
        <taxon>Lindgomycetaceae</taxon>
        <taxon>Clohesyomyces</taxon>
    </lineage>
</organism>
<accession>A0A1Y1Y387</accession>
<name>A0A1Y1Y387_9PLEO</name>
<dbReference type="EMBL" id="MCFA01000391">
    <property type="protein sequence ID" value="ORX92460.1"/>
    <property type="molecule type" value="Genomic_DNA"/>
</dbReference>
<dbReference type="STRING" id="1231657.A0A1Y1Y387"/>